<evidence type="ECO:0000256" key="1">
    <source>
        <dbReference type="SAM" id="MobiDB-lite"/>
    </source>
</evidence>
<sequence>MYRVIELNNGSNPDAEILRKDAATNFRHYPDVRERIATWNSRRFLRVVKHIYEMAFSLDAQRPTDDVLSGLTPDNSDDEGAKQRAAARKPLPTINRRSVATKRKAAEKLSQQQHLGELTTPVLDVAKVGKGDKERQNHV</sequence>
<gene>
    <name evidence="2" type="ORF">LTR62_008409</name>
</gene>
<feature type="region of interest" description="Disordered" evidence="1">
    <location>
        <begin position="63"/>
        <end position="139"/>
    </location>
</feature>
<proteinExistence type="predicted"/>
<feature type="compositionally biased region" description="Basic and acidic residues" evidence="1">
    <location>
        <begin position="127"/>
        <end position="139"/>
    </location>
</feature>
<comment type="caution">
    <text evidence="2">The sequence shown here is derived from an EMBL/GenBank/DDBJ whole genome shotgun (WGS) entry which is preliminary data.</text>
</comment>
<evidence type="ECO:0000313" key="2">
    <source>
        <dbReference type="EMBL" id="KAK5108313.1"/>
    </source>
</evidence>
<protein>
    <submittedName>
        <fullName evidence="2">Uncharacterized protein</fullName>
    </submittedName>
</protein>
<name>A0AAN7TAN0_9PEZI</name>
<accession>A0AAN7TAN0</accession>
<dbReference type="AlphaFoldDB" id="A0AAN7TAN0"/>
<dbReference type="EMBL" id="JAVRRL010000089">
    <property type="protein sequence ID" value="KAK5108313.1"/>
    <property type="molecule type" value="Genomic_DNA"/>
</dbReference>
<reference evidence="2" key="1">
    <citation type="submission" date="2023-08" db="EMBL/GenBank/DDBJ databases">
        <title>Black Yeasts Isolated from many extreme environments.</title>
        <authorList>
            <person name="Coleine C."/>
            <person name="Stajich J.E."/>
            <person name="Selbmann L."/>
        </authorList>
    </citation>
    <scope>NUCLEOTIDE SEQUENCE</scope>
    <source>
        <strain evidence="2">CCFEE 5401</strain>
    </source>
</reference>
<dbReference type="Proteomes" id="UP001310890">
    <property type="component" value="Unassembled WGS sequence"/>
</dbReference>
<organism evidence="2 3">
    <name type="scientific">Meristemomyces frigidus</name>
    <dbReference type="NCBI Taxonomy" id="1508187"/>
    <lineage>
        <taxon>Eukaryota</taxon>
        <taxon>Fungi</taxon>
        <taxon>Dikarya</taxon>
        <taxon>Ascomycota</taxon>
        <taxon>Pezizomycotina</taxon>
        <taxon>Dothideomycetes</taxon>
        <taxon>Dothideomycetidae</taxon>
        <taxon>Mycosphaerellales</taxon>
        <taxon>Teratosphaeriaceae</taxon>
        <taxon>Meristemomyces</taxon>
    </lineage>
</organism>
<evidence type="ECO:0000313" key="3">
    <source>
        <dbReference type="Proteomes" id="UP001310890"/>
    </source>
</evidence>